<dbReference type="CDD" id="cd01392">
    <property type="entry name" value="HTH_LacI"/>
    <property type="match status" value="1"/>
</dbReference>
<dbReference type="Gene3D" id="1.10.260.40">
    <property type="entry name" value="lambda repressor-like DNA-binding domains"/>
    <property type="match status" value="1"/>
</dbReference>
<gene>
    <name evidence="5" type="ORF">ENU96_07960</name>
</gene>
<comment type="caution">
    <text evidence="5">The sequence shown here is derived from an EMBL/GenBank/DDBJ whole genome shotgun (WGS) entry which is preliminary data.</text>
</comment>
<dbReference type="GO" id="GO:0000976">
    <property type="term" value="F:transcription cis-regulatory region binding"/>
    <property type="evidence" value="ECO:0007669"/>
    <property type="project" value="TreeGrafter"/>
</dbReference>
<keyword evidence="3" id="KW-0804">Transcription</keyword>
<dbReference type="SMART" id="SM00354">
    <property type="entry name" value="HTH_LACI"/>
    <property type="match status" value="1"/>
</dbReference>
<accession>A0A7V3YMW3</accession>
<sequence>MATLYDVAKLAGVSPKTVSRVLNESHLVAEETRKRVWEAIRKLDYHPNVMASSLKKKRSNNIGFVVPYGSDFVFHDLNMMEQLRGVHDAVTQEGYNLLVSVPLSKKDSHQEAVRLLKKRSIDGVILYPSAGIDPIIAEFDAKSLRYVTLGMYSERQETNFVEINVFPGAYLATQFLLAQGHQVIGLITRPKSFFNYPKEDLYVQGYRKALKEAGVEFRPELVREGDFTFEGGYRECLLLKRTHPEMTALICASDPMTYGAIRALESLGFQVGKDVEVVAGDNLPLTQKLFPFLSAIVNPSYEQGFQAAKMLIAIIQDGQDAPGVFLDAGFVVRGYYREESR</sequence>
<evidence type="ECO:0000256" key="3">
    <source>
        <dbReference type="ARBA" id="ARBA00023163"/>
    </source>
</evidence>
<dbReference type="PANTHER" id="PTHR30146:SF109">
    <property type="entry name" value="HTH-TYPE TRANSCRIPTIONAL REGULATOR GALS"/>
    <property type="match status" value="1"/>
</dbReference>
<reference evidence="5" key="1">
    <citation type="journal article" date="2020" name="mSystems">
        <title>Genome- and Community-Level Interaction Insights into Carbon Utilization and Element Cycling Functions of Hydrothermarchaeota in Hydrothermal Sediment.</title>
        <authorList>
            <person name="Zhou Z."/>
            <person name="Liu Y."/>
            <person name="Xu W."/>
            <person name="Pan J."/>
            <person name="Luo Z.H."/>
            <person name="Li M."/>
        </authorList>
    </citation>
    <scope>NUCLEOTIDE SEQUENCE [LARGE SCALE GENOMIC DNA]</scope>
    <source>
        <strain evidence="5">SpSt-716</strain>
    </source>
</reference>
<dbReference type="Pfam" id="PF13377">
    <property type="entry name" value="Peripla_BP_3"/>
    <property type="match status" value="1"/>
</dbReference>
<dbReference type="AlphaFoldDB" id="A0A7V3YMW3"/>
<evidence type="ECO:0000256" key="1">
    <source>
        <dbReference type="ARBA" id="ARBA00023015"/>
    </source>
</evidence>
<dbReference type="InterPro" id="IPR046335">
    <property type="entry name" value="LacI/GalR-like_sensor"/>
</dbReference>
<keyword evidence="1" id="KW-0805">Transcription regulation</keyword>
<dbReference type="CDD" id="cd06267">
    <property type="entry name" value="PBP1_LacI_sugar_binding-like"/>
    <property type="match status" value="1"/>
</dbReference>
<dbReference type="SUPFAM" id="SSF47413">
    <property type="entry name" value="lambda repressor-like DNA-binding domains"/>
    <property type="match status" value="1"/>
</dbReference>
<dbReference type="InterPro" id="IPR028082">
    <property type="entry name" value="Peripla_BP_I"/>
</dbReference>
<evidence type="ECO:0000256" key="2">
    <source>
        <dbReference type="ARBA" id="ARBA00023125"/>
    </source>
</evidence>
<protein>
    <submittedName>
        <fullName evidence="5">LacI family transcriptional regulator</fullName>
    </submittedName>
</protein>
<dbReference type="InterPro" id="IPR000843">
    <property type="entry name" value="HTH_LacI"/>
</dbReference>
<organism evidence="5">
    <name type="scientific">Candidatus Caldatribacterium californiense</name>
    <dbReference type="NCBI Taxonomy" id="1454726"/>
    <lineage>
        <taxon>Bacteria</taxon>
        <taxon>Pseudomonadati</taxon>
        <taxon>Atribacterota</taxon>
        <taxon>Atribacteria</taxon>
        <taxon>Atribacterales</taxon>
        <taxon>Candidatus Caldatribacteriaceae</taxon>
        <taxon>Candidatus Caldatribacterium</taxon>
    </lineage>
</organism>
<name>A0A7V3YMW3_9BACT</name>
<dbReference type="Gene3D" id="3.40.50.2300">
    <property type="match status" value="2"/>
</dbReference>
<dbReference type="PROSITE" id="PS00356">
    <property type="entry name" value="HTH_LACI_1"/>
    <property type="match status" value="1"/>
</dbReference>
<evidence type="ECO:0000313" key="5">
    <source>
        <dbReference type="EMBL" id="HGI75593.1"/>
    </source>
</evidence>
<proteinExistence type="predicted"/>
<dbReference type="SUPFAM" id="SSF53822">
    <property type="entry name" value="Periplasmic binding protein-like I"/>
    <property type="match status" value="1"/>
</dbReference>
<dbReference type="PANTHER" id="PTHR30146">
    <property type="entry name" value="LACI-RELATED TRANSCRIPTIONAL REPRESSOR"/>
    <property type="match status" value="1"/>
</dbReference>
<dbReference type="GO" id="GO:0003700">
    <property type="term" value="F:DNA-binding transcription factor activity"/>
    <property type="evidence" value="ECO:0007669"/>
    <property type="project" value="TreeGrafter"/>
</dbReference>
<dbReference type="PRINTS" id="PR00036">
    <property type="entry name" value="HTHLACI"/>
</dbReference>
<dbReference type="InterPro" id="IPR010982">
    <property type="entry name" value="Lambda_DNA-bd_dom_sf"/>
</dbReference>
<evidence type="ECO:0000259" key="4">
    <source>
        <dbReference type="PROSITE" id="PS50932"/>
    </source>
</evidence>
<keyword evidence="2" id="KW-0238">DNA-binding</keyword>
<dbReference type="EMBL" id="DTEN01000322">
    <property type="protein sequence ID" value="HGI75593.1"/>
    <property type="molecule type" value="Genomic_DNA"/>
</dbReference>
<dbReference type="Pfam" id="PF00356">
    <property type="entry name" value="LacI"/>
    <property type="match status" value="1"/>
</dbReference>
<dbReference type="PROSITE" id="PS50932">
    <property type="entry name" value="HTH_LACI_2"/>
    <property type="match status" value="1"/>
</dbReference>
<feature type="domain" description="HTH lacI-type" evidence="4">
    <location>
        <begin position="2"/>
        <end position="56"/>
    </location>
</feature>